<reference evidence="5 6" key="1">
    <citation type="submission" date="2019-07" db="EMBL/GenBank/DDBJ databases">
        <title>Whole genome shotgun sequence of Segetibacter aerophilus NBRC 106135.</title>
        <authorList>
            <person name="Hosoyama A."/>
            <person name="Uohara A."/>
            <person name="Ohji S."/>
            <person name="Ichikawa N."/>
        </authorList>
    </citation>
    <scope>NUCLEOTIDE SEQUENCE [LARGE SCALE GENOMIC DNA]</scope>
    <source>
        <strain evidence="5 6">NBRC 106135</strain>
    </source>
</reference>
<dbReference type="Gene3D" id="3.20.20.80">
    <property type="entry name" value="Glycosidases"/>
    <property type="match status" value="1"/>
</dbReference>
<organism evidence="5 6">
    <name type="scientific">Segetibacter aerophilus</name>
    <dbReference type="NCBI Taxonomy" id="670293"/>
    <lineage>
        <taxon>Bacteria</taxon>
        <taxon>Pseudomonadati</taxon>
        <taxon>Bacteroidota</taxon>
        <taxon>Chitinophagia</taxon>
        <taxon>Chitinophagales</taxon>
        <taxon>Chitinophagaceae</taxon>
        <taxon>Segetibacter</taxon>
    </lineage>
</organism>
<keyword evidence="2 3" id="KW-0326">Glycosidase</keyword>
<dbReference type="InterPro" id="IPR017853">
    <property type="entry name" value="GH"/>
</dbReference>
<dbReference type="Pfam" id="PF00150">
    <property type="entry name" value="Cellulase"/>
    <property type="match status" value="1"/>
</dbReference>
<dbReference type="Proteomes" id="UP000321513">
    <property type="component" value="Unassembled WGS sequence"/>
</dbReference>
<accession>A0A512BIV8</accession>
<comment type="similarity">
    <text evidence="3">Belongs to the glycosyl hydrolase 5 (cellulase A) family.</text>
</comment>
<dbReference type="GO" id="GO:0000272">
    <property type="term" value="P:polysaccharide catabolic process"/>
    <property type="evidence" value="ECO:0007669"/>
    <property type="project" value="InterPro"/>
</dbReference>
<keyword evidence="6" id="KW-1185">Reference proteome</keyword>
<dbReference type="SUPFAM" id="SSF51445">
    <property type="entry name" value="(Trans)glycosidases"/>
    <property type="match status" value="1"/>
</dbReference>
<dbReference type="AlphaFoldDB" id="A0A512BIV8"/>
<evidence type="ECO:0000313" key="6">
    <source>
        <dbReference type="Proteomes" id="UP000321513"/>
    </source>
</evidence>
<dbReference type="GO" id="GO:0004553">
    <property type="term" value="F:hydrolase activity, hydrolyzing O-glycosyl compounds"/>
    <property type="evidence" value="ECO:0007669"/>
    <property type="project" value="InterPro"/>
</dbReference>
<dbReference type="EMBL" id="BJYT01000032">
    <property type="protein sequence ID" value="GEO11904.1"/>
    <property type="molecule type" value="Genomic_DNA"/>
</dbReference>
<name>A0A512BIV8_9BACT</name>
<dbReference type="InterPro" id="IPR001547">
    <property type="entry name" value="Glyco_hydro_5"/>
</dbReference>
<dbReference type="OrthoDB" id="9800925at2"/>
<evidence type="ECO:0000256" key="3">
    <source>
        <dbReference type="RuleBase" id="RU361153"/>
    </source>
</evidence>
<protein>
    <recommendedName>
        <fullName evidence="4">Glycoside hydrolase family 5 domain-containing protein</fullName>
    </recommendedName>
</protein>
<comment type="caution">
    <text evidence="5">The sequence shown here is derived from an EMBL/GenBank/DDBJ whole genome shotgun (WGS) entry which is preliminary data.</text>
</comment>
<evidence type="ECO:0000256" key="1">
    <source>
        <dbReference type="ARBA" id="ARBA00022801"/>
    </source>
</evidence>
<sequence length="329" mass="37627">MRLILLFLFIIISIVHPLDVKAEDGALYKKKKTFYVSGRFLYSPDGERVVLRGINNMNVVSDKTGEKSFPEIAKTGANVVRIMWMRWGGNGDKLDVLIGNCIKNKMIPLIELHDATGKWEMLDSCVNFWVRPDVKKVIRKYQKYLLLNIANEAGNGKVTLDEFGKKYAALVQRMRDAGINIPLMIDAANWGRNEEYLLANAKYLLQQDPQHNLLFSWHIWDSGIAGTRIQSAIDRSVQLDIPFVIGEFAPMEVKCKCCIPYKYILHYSQQKDISWLAWSWGPGNSDCAQMDMTKTLSFETLYDWGLEVATTDPYSIKNTAIRPKIFTVE</sequence>
<proteinExistence type="inferred from homology"/>
<evidence type="ECO:0000313" key="5">
    <source>
        <dbReference type="EMBL" id="GEO11904.1"/>
    </source>
</evidence>
<keyword evidence="1 3" id="KW-0378">Hydrolase</keyword>
<evidence type="ECO:0000259" key="4">
    <source>
        <dbReference type="Pfam" id="PF00150"/>
    </source>
</evidence>
<gene>
    <name evidence="5" type="ORF">SAE01_44000</name>
</gene>
<evidence type="ECO:0000256" key="2">
    <source>
        <dbReference type="ARBA" id="ARBA00023295"/>
    </source>
</evidence>
<feature type="domain" description="Glycoside hydrolase family 5" evidence="4">
    <location>
        <begin position="45"/>
        <end position="282"/>
    </location>
</feature>
<dbReference type="RefSeq" id="WP_147206032.1">
    <property type="nucleotide sequence ID" value="NZ_BJYT01000032.1"/>
</dbReference>